<feature type="region of interest" description="Disordered" evidence="9">
    <location>
        <begin position="386"/>
        <end position="407"/>
    </location>
</feature>
<feature type="transmembrane region" description="Helical" evidence="10">
    <location>
        <begin position="165"/>
        <end position="184"/>
    </location>
</feature>
<dbReference type="Proteomes" id="UP000598217">
    <property type="component" value="Unassembled WGS sequence"/>
</dbReference>
<feature type="transmembrane region" description="Helical" evidence="10">
    <location>
        <begin position="114"/>
        <end position="133"/>
    </location>
</feature>
<accession>A0ABR9HMZ0</accession>
<dbReference type="InterPro" id="IPR050482">
    <property type="entry name" value="Sensor_HK_TwoCompSys"/>
</dbReference>
<evidence type="ECO:0000256" key="2">
    <source>
        <dbReference type="ARBA" id="ARBA00012438"/>
    </source>
</evidence>
<name>A0ABR9HMZ0_9ACTN</name>
<dbReference type="EC" id="2.7.13.3" evidence="2"/>
<proteinExistence type="predicted"/>
<dbReference type="PANTHER" id="PTHR24421:SF10">
    <property type="entry name" value="NITRATE_NITRITE SENSOR PROTEIN NARQ"/>
    <property type="match status" value="1"/>
</dbReference>
<evidence type="ECO:0000259" key="11">
    <source>
        <dbReference type="Pfam" id="PF02518"/>
    </source>
</evidence>
<dbReference type="EMBL" id="JADBDY010000001">
    <property type="protein sequence ID" value="MBE1460407.1"/>
    <property type="molecule type" value="Genomic_DNA"/>
</dbReference>
<feature type="transmembrane region" description="Helical" evidence="10">
    <location>
        <begin position="140"/>
        <end position="159"/>
    </location>
</feature>
<sequence length="407" mass="42651">MSRTTVLSRFFAAFDQRSRTLRHFAAPGLSAMMILLWVLDLRAALQIPTVEDWPGPPTGPMDFAGAVSGAVCVLAVVLVSVPRSGPRATLAAGIAVPLSVLTVSVLLWPLPKGMFGFPITMAETAGVIVVLALAGLRCRAWQIAVVSVLALAAFFSDYLREPTGLYLSSTLLMVATGLAPGLYLRWHAAERRGHVERVRSAERLAIARDLHDVVAHEVTGIVVQAQALRHIADRNPAAIRAALPEIEASGTRALESMRGMVSRLREPGEAPLASNPAEGLTALAAPAAPGRPEVTVHVSGPIGELPPEVGTAVLRIAQESVTNALRYARGATRVSVVVTADDGEVLIRVDDDGRGAGRPVGGGHGLVGMAERARLLNGELTAGPDGVGQGWTVRGTIPARNGGDGRE</sequence>
<organism evidence="13 14">
    <name type="scientific">Nocardiopsis terrae</name>
    <dbReference type="NCBI Taxonomy" id="372655"/>
    <lineage>
        <taxon>Bacteria</taxon>
        <taxon>Bacillati</taxon>
        <taxon>Actinomycetota</taxon>
        <taxon>Actinomycetes</taxon>
        <taxon>Streptosporangiales</taxon>
        <taxon>Nocardiopsidaceae</taxon>
        <taxon>Nocardiopsis</taxon>
    </lineage>
</organism>
<keyword evidence="10" id="KW-1133">Transmembrane helix</keyword>
<dbReference type="PANTHER" id="PTHR24421">
    <property type="entry name" value="NITRATE/NITRITE SENSOR PROTEIN NARX-RELATED"/>
    <property type="match status" value="1"/>
</dbReference>
<keyword evidence="14" id="KW-1185">Reference proteome</keyword>
<dbReference type="Pfam" id="PF07730">
    <property type="entry name" value="HisKA_3"/>
    <property type="match status" value="1"/>
</dbReference>
<protein>
    <recommendedName>
        <fullName evidence="2">histidine kinase</fullName>
        <ecNumber evidence="2">2.7.13.3</ecNumber>
    </recommendedName>
</protein>
<gene>
    <name evidence="13" type="ORF">H4W79_004621</name>
</gene>
<keyword evidence="8" id="KW-0902">Two-component regulatory system</keyword>
<dbReference type="GO" id="GO:0016301">
    <property type="term" value="F:kinase activity"/>
    <property type="evidence" value="ECO:0007669"/>
    <property type="project" value="UniProtKB-KW"/>
</dbReference>
<evidence type="ECO:0000256" key="4">
    <source>
        <dbReference type="ARBA" id="ARBA00022679"/>
    </source>
</evidence>
<feature type="transmembrane region" description="Helical" evidence="10">
    <location>
        <begin position="21"/>
        <end position="39"/>
    </location>
</feature>
<evidence type="ECO:0000256" key="8">
    <source>
        <dbReference type="ARBA" id="ARBA00023012"/>
    </source>
</evidence>
<dbReference type="RefSeq" id="WP_191267282.1">
    <property type="nucleotide sequence ID" value="NZ_BMXJ01000001.1"/>
</dbReference>
<comment type="catalytic activity">
    <reaction evidence="1">
        <text>ATP + protein L-histidine = ADP + protein N-phospho-L-histidine.</text>
        <dbReference type="EC" id="2.7.13.3"/>
    </reaction>
</comment>
<evidence type="ECO:0000256" key="9">
    <source>
        <dbReference type="SAM" id="MobiDB-lite"/>
    </source>
</evidence>
<dbReference type="Pfam" id="PF02518">
    <property type="entry name" value="HATPase_c"/>
    <property type="match status" value="1"/>
</dbReference>
<keyword evidence="5" id="KW-0547">Nucleotide-binding</keyword>
<feature type="transmembrane region" description="Helical" evidence="10">
    <location>
        <begin position="88"/>
        <end position="108"/>
    </location>
</feature>
<evidence type="ECO:0000256" key="3">
    <source>
        <dbReference type="ARBA" id="ARBA00022553"/>
    </source>
</evidence>
<feature type="domain" description="Histidine kinase/HSP90-like ATPase" evidence="11">
    <location>
        <begin position="312"/>
        <end position="400"/>
    </location>
</feature>
<dbReference type="Gene3D" id="1.20.5.1930">
    <property type="match status" value="1"/>
</dbReference>
<evidence type="ECO:0000256" key="1">
    <source>
        <dbReference type="ARBA" id="ARBA00000085"/>
    </source>
</evidence>
<dbReference type="SUPFAM" id="SSF55874">
    <property type="entry name" value="ATPase domain of HSP90 chaperone/DNA topoisomerase II/histidine kinase"/>
    <property type="match status" value="1"/>
</dbReference>
<evidence type="ECO:0000313" key="14">
    <source>
        <dbReference type="Proteomes" id="UP000598217"/>
    </source>
</evidence>
<dbReference type="CDD" id="cd16917">
    <property type="entry name" value="HATPase_UhpB-NarQ-NarX-like"/>
    <property type="match status" value="1"/>
</dbReference>
<dbReference type="InterPro" id="IPR036890">
    <property type="entry name" value="HATPase_C_sf"/>
</dbReference>
<evidence type="ECO:0000256" key="7">
    <source>
        <dbReference type="ARBA" id="ARBA00022840"/>
    </source>
</evidence>
<dbReference type="Gene3D" id="3.30.565.10">
    <property type="entry name" value="Histidine kinase-like ATPase, C-terminal domain"/>
    <property type="match status" value="1"/>
</dbReference>
<evidence type="ECO:0000256" key="6">
    <source>
        <dbReference type="ARBA" id="ARBA00022777"/>
    </source>
</evidence>
<feature type="domain" description="Signal transduction histidine kinase subgroup 3 dimerisation and phosphoacceptor" evidence="12">
    <location>
        <begin position="202"/>
        <end position="267"/>
    </location>
</feature>
<evidence type="ECO:0000259" key="12">
    <source>
        <dbReference type="Pfam" id="PF07730"/>
    </source>
</evidence>
<dbReference type="InterPro" id="IPR003594">
    <property type="entry name" value="HATPase_dom"/>
</dbReference>
<keyword evidence="4" id="KW-0808">Transferase</keyword>
<evidence type="ECO:0000313" key="13">
    <source>
        <dbReference type="EMBL" id="MBE1460407.1"/>
    </source>
</evidence>
<evidence type="ECO:0000256" key="10">
    <source>
        <dbReference type="SAM" id="Phobius"/>
    </source>
</evidence>
<feature type="transmembrane region" description="Helical" evidence="10">
    <location>
        <begin position="63"/>
        <end position="81"/>
    </location>
</feature>
<keyword evidence="10" id="KW-0472">Membrane</keyword>
<keyword evidence="10" id="KW-0812">Transmembrane</keyword>
<keyword evidence="6 13" id="KW-0418">Kinase</keyword>
<evidence type="ECO:0000256" key="5">
    <source>
        <dbReference type="ARBA" id="ARBA00022741"/>
    </source>
</evidence>
<dbReference type="InterPro" id="IPR011712">
    <property type="entry name" value="Sig_transdc_His_kin_sub3_dim/P"/>
</dbReference>
<reference evidence="13 14" key="1">
    <citation type="submission" date="2020-10" db="EMBL/GenBank/DDBJ databases">
        <title>Sequencing the genomes of 1000 actinobacteria strains.</title>
        <authorList>
            <person name="Klenk H.-P."/>
        </authorList>
    </citation>
    <scope>NUCLEOTIDE SEQUENCE [LARGE SCALE GENOMIC DNA]</scope>
    <source>
        <strain evidence="13 14">DSM 45157</strain>
    </source>
</reference>
<comment type="caution">
    <text evidence="13">The sequence shown here is derived from an EMBL/GenBank/DDBJ whole genome shotgun (WGS) entry which is preliminary data.</text>
</comment>
<keyword evidence="7" id="KW-0067">ATP-binding</keyword>
<keyword evidence="3" id="KW-0597">Phosphoprotein</keyword>